<dbReference type="Pfam" id="PF03732">
    <property type="entry name" value="Retrotrans_gag"/>
    <property type="match status" value="1"/>
</dbReference>
<evidence type="ECO:0000313" key="2">
    <source>
        <dbReference type="EMBL" id="KAL2327193.1"/>
    </source>
</evidence>
<comment type="caution">
    <text evidence="2">The sequence shown here is derived from an EMBL/GenBank/DDBJ whole genome shotgun (WGS) entry which is preliminary data.</text>
</comment>
<accession>A0ABD1LUI2</accession>
<dbReference type="Proteomes" id="UP001603857">
    <property type="component" value="Unassembled WGS sequence"/>
</dbReference>
<dbReference type="AlphaFoldDB" id="A0ABD1LUI2"/>
<keyword evidence="3" id="KW-1185">Reference proteome</keyword>
<gene>
    <name evidence="2" type="ORF">Fmac_020620</name>
</gene>
<dbReference type="InterPro" id="IPR005162">
    <property type="entry name" value="Retrotrans_gag_dom"/>
</dbReference>
<evidence type="ECO:0000313" key="3">
    <source>
        <dbReference type="Proteomes" id="UP001603857"/>
    </source>
</evidence>
<proteinExistence type="predicted"/>
<name>A0ABD1LUI2_9FABA</name>
<protein>
    <recommendedName>
        <fullName evidence="1">Retrotransposon gag domain-containing protein</fullName>
    </recommendedName>
</protein>
<evidence type="ECO:0000259" key="1">
    <source>
        <dbReference type="Pfam" id="PF03732"/>
    </source>
</evidence>
<organism evidence="2 3">
    <name type="scientific">Flemingia macrophylla</name>
    <dbReference type="NCBI Taxonomy" id="520843"/>
    <lineage>
        <taxon>Eukaryota</taxon>
        <taxon>Viridiplantae</taxon>
        <taxon>Streptophyta</taxon>
        <taxon>Embryophyta</taxon>
        <taxon>Tracheophyta</taxon>
        <taxon>Spermatophyta</taxon>
        <taxon>Magnoliopsida</taxon>
        <taxon>eudicotyledons</taxon>
        <taxon>Gunneridae</taxon>
        <taxon>Pentapetalae</taxon>
        <taxon>rosids</taxon>
        <taxon>fabids</taxon>
        <taxon>Fabales</taxon>
        <taxon>Fabaceae</taxon>
        <taxon>Papilionoideae</taxon>
        <taxon>50 kb inversion clade</taxon>
        <taxon>NPAAA clade</taxon>
        <taxon>indigoferoid/millettioid clade</taxon>
        <taxon>Phaseoleae</taxon>
        <taxon>Flemingia</taxon>
    </lineage>
</organism>
<sequence length="135" mass="15617">MSGGGRNDRAITKALMAMAQALGNLNQHQEVDWLARFQRNHLPTFHGGYDPDGASDWMFEVEKIVQVMECPQVQKVSLAAFMLSGDAGIWWQSTYQWMVAEGTAMTWENFKRLFLEKYFPQDIHNKKQVMFLELK</sequence>
<feature type="domain" description="Retrotransposon gag" evidence="1">
    <location>
        <begin position="78"/>
        <end position="134"/>
    </location>
</feature>
<dbReference type="EMBL" id="JBGMDY010000007">
    <property type="protein sequence ID" value="KAL2327193.1"/>
    <property type="molecule type" value="Genomic_DNA"/>
</dbReference>
<reference evidence="2 3" key="1">
    <citation type="submission" date="2024-08" db="EMBL/GenBank/DDBJ databases">
        <title>Insights into the chromosomal genome structure of Flemingia macrophylla.</title>
        <authorList>
            <person name="Ding Y."/>
            <person name="Zhao Y."/>
            <person name="Bi W."/>
            <person name="Wu M."/>
            <person name="Zhao G."/>
            <person name="Gong Y."/>
            <person name="Li W."/>
            <person name="Zhang P."/>
        </authorList>
    </citation>
    <scope>NUCLEOTIDE SEQUENCE [LARGE SCALE GENOMIC DNA]</scope>
    <source>
        <strain evidence="2">DYQJB</strain>
        <tissue evidence="2">Leaf</tissue>
    </source>
</reference>